<keyword evidence="5 6" id="KW-0472">Membrane</keyword>
<dbReference type="PANTHER" id="PTHR30250">
    <property type="entry name" value="PST FAMILY PREDICTED COLANIC ACID TRANSPORTER"/>
    <property type="match status" value="1"/>
</dbReference>
<keyword evidence="4 6" id="KW-1133">Transmembrane helix</keyword>
<dbReference type="Pfam" id="PF01943">
    <property type="entry name" value="Polysacc_synt"/>
    <property type="match status" value="1"/>
</dbReference>
<evidence type="ECO:0000313" key="7">
    <source>
        <dbReference type="EMBL" id="MCQ5122621.1"/>
    </source>
</evidence>
<feature type="transmembrane region" description="Helical" evidence="6">
    <location>
        <begin position="416"/>
        <end position="436"/>
    </location>
</feature>
<dbReference type="CDD" id="cd13128">
    <property type="entry name" value="MATE_Wzx_like"/>
    <property type="match status" value="1"/>
</dbReference>
<reference evidence="7 8" key="1">
    <citation type="submission" date="2022-06" db="EMBL/GenBank/DDBJ databases">
        <title>Isolation of gut microbiota from human fecal samples.</title>
        <authorList>
            <person name="Pamer E.G."/>
            <person name="Barat B."/>
            <person name="Waligurski E."/>
            <person name="Medina S."/>
            <person name="Paddock L."/>
            <person name="Mostad J."/>
        </authorList>
    </citation>
    <scope>NUCLEOTIDE SEQUENCE [LARGE SCALE GENOMIC DNA]</scope>
    <source>
        <strain evidence="7 8">DFI.6.1</strain>
    </source>
</reference>
<dbReference type="PANTHER" id="PTHR30250:SF11">
    <property type="entry name" value="O-ANTIGEN TRANSPORTER-RELATED"/>
    <property type="match status" value="1"/>
</dbReference>
<protein>
    <submittedName>
        <fullName evidence="7">Flippase</fullName>
    </submittedName>
</protein>
<feature type="transmembrane region" description="Helical" evidence="6">
    <location>
        <begin position="171"/>
        <end position="193"/>
    </location>
</feature>
<evidence type="ECO:0000256" key="1">
    <source>
        <dbReference type="ARBA" id="ARBA00004651"/>
    </source>
</evidence>
<sequence length="489" mass="54888">MGKIKSVQYNFIMNFILTSSNFLFPLITFPYVSRVLMAAGNGKVSFATSIANYFIMVASLGIPTYGIRVCAKVRDDKDALSKTVHELLIINLIMTGITTILFLISIVTVDKLYAEKELMFINLIGMVLNTFGVNWLYSALEQYSYITIRSIAFKALSVILMFLFVSQPSDYIIYGGITVFATAGSNILNFVRIKKYIYLKKYDHYEFRRHIKPILLFFAQSVAVVINTNLDLAMLGFLKGDVDVGLYTVAIKIKSILVTLVTSLGTVLLPRLSYYVAHHKIDLFECLIKKATSFVLIISIPLSVFFIVMAKESILFLAGGGYLEATFAMQFIMICVIIIGLTNITGIQILTPLNREREVLHSIVVSAIINIVTNSIFIPLYGINGAALCTVAAQLSGFIVQLYVIRQTPFHNIFNYVEICKILFCSICPIILLLIVKSSIDTPFLSLFVGSCFYFGTFLLLCVLLKIDLVQNTLHSYFKKISNFFNLKR</sequence>
<proteinExistence type="predicted"/>
<feature type="transmembrane region" description="Helical" evidence="6">
    <location>
        <begin position="146"/>
        <end position="165"/>
    </location>
</feature>
<feature type="transmembrane region" description="Helical" evidence="6">
    <location>
        <begin position="214"/>
        <end position="238"/>
    </location>
</feature>
<evidence type="ECO:0000313" key="8">
    <source>
        <dbReference type="Proteomes" id="UP001524435"/>
    </source>
</evidence>
<evidence type="ECO:0000256" key="6">
    <source>
        <dbReference type="SAM" id="Phobius"/>
    </source>
</evidence>
<evidence type="ECO:0000256" key="2">
    <source>
        <dbReference type="ARBA" id="ARBA00022475"/>
    </source>
</evidence>
<dbReference type="Proteomes" id="UP001524435">
    <property type="component" value="Unassembled WGS sequence"/>
</dbReference>
<keyword evidence="3 6" id="KW-0812">Transmembrane</keyword>
<accession>A0ABT1SN15</accession>
<feature type="transmembrane region" description="Helical" evidence="6">
    <location>
        <begin position="359"/>
        <end position="377"/>
    </location>
</feature>
<feature type="transmembrane region" description="Helical" evidence="6">
    <location>
        <begin position="244"/>
        <end position="270"/>
    </location>
</feature>
<keyword evidence="2" id="KW-1003">Cell membrane</keyword>
<name>A0ABT1SN15_9FIRM</name>
<comment type="subcellular location">
    <subcellularLocation>
        <location evidence="1">Cell membrane</location>
        <topology evidence="1">Multi-pass membrane protein</topology>
    </subcellularLocation>
</comment>
<dbReference type="InterPro" id="IPR002797">
    <property type="entry name" value="Polysacc_synth"/>
</dbReference>
<keyword evidence="8" id="KW-1185">Reference proteome</keyword>
<gene>
    <name evidence="7" type="ORF">NE663_10195</name>
</gene>
<feature type="transmembrane region" description="Helical" evidence="6">
    <location>
        <begin position="291"/>
        <end position="310"/>
    </location>
</feature>
<feature type="transmembrane region" description="Helical" evidence="6">
    <location>
        <begin position="12"/>
        <end position="32"/>
    </location>
</feature>
<feature type="transmembrane region" description="Helical" evidence="6">
    <location>
        <begin position="87"/>
        <end position="107"/>
    </location>
</feature>
<feature type="transmembrane region" description="Helical" evidence="6">
    <location>
        <begin position="44"/>
        <end position="66"/>
    </location>
</feature>
<feature type="transmembrane region" description="Helical" evidence="6">
    <location>
        <begin position="383"/>
        <end position="404"/>
    </location>
</feature>
<dbReference type="InterPro" id="IPR050833">
    <property type="entry name" value="Poly_Biosynth_Transport"/>
</dbReference>
<organism evidence="7 8">
    <name type="scientific">Massilicoli timonensis</name>
    <dbReference type="NCBI Taxonomy" id="2015901"/>
    <lineage>
        <taxon>Bacteria</taxon>
        <taxon>Bacillati</taxon>
        <taxon>Bacillota</taxon>
        <taxon>Erysipelotrichia</taxon>
        <taxon>Erysipelotrichales</taxon>
        <taxon>Erysipelotrichaceae</taxon>
        <taxon>Massilicoli</taxon>
    </lineage>
</organism>
<comment type="caution">
    <text evidence="7">The sequence shown here is derived from an EMBL/GenBank/DDBJ whole genome shotgun (WGS) entry which is preliminary data.</text>
</comment>
<feature type="transmembrane region" description="Helical" evidence="6">
    <location>
        <begin position="442"/>
        <end position="465"/>
    </location>
</feature>
<evidence type="ECO:0000256" key="5">
    <source>
        <dbReference type="ARBA" id="ARBA00023136"/>
    </source>
</evidence>
<feature type="transmembrane region" description="Helical" evidence="6">
    <location>
        <begin position="119"/>
        <end position="137"/>
    </location>
</feature>
<evidence type="ECO:0000256" key="3">
    <source>
        <dbReference type="ARBA" id="ARBA00022692"/>
    </source>
</evidence>
<feature type="transmembrane region" description="Helical" evidence="6">
    <location>
        <begin position="322"/>
        <end position="347"/>
    </location>
</feature>
<evidence type="ECO:0000256" key="4">
    <source>
        <dbReference type="ARBA" id="ARBA00022989"/>
    </source>
</evidence>
<dbReference type="EMBL" id="JANGCH010000021">
    <property type="protein sequence ID" value="MCQ5122621.1"/>
    <property type="molecule type" value="Genomic_DNA"/>
</dbReference>
<dbReference type="RefSeq" id="WP_256198315.1">
    <property type="nucleotide sequence ID" value="NZ_JANGCH010000021.1"/>
</dbReference>